<organism evidence="1 2">
    <name type="scientific">Thelephora ganbajun</name>
    <name type="common">Ganba fungus</name>
    <dbReference type="NCBI Taxonomy" id="370292"/>
    <lineage>
        <taxon>Eukaryota</taxon>
        <taxon>Fungi</taxon>
        <taxon>Dikarya</taxon>
        <taxon>Basidiomycota</taxon>
        <taxon>Agaricomycotina</taxon>
        <taxon>Agaricomycetes</taxon>
        <taxon>Thelephorales</taxon>
        <taxon>Thelephoraceae</taxon>
        <taxon>Thelephora</taxon>
    </lineage>
</organism>
<evidence type="ECO:0000313" key="1">
    <source>
        <dbReference type="EMBL" id="KAF9643020.1"/>
    </source>
</evidence>
<dbReference type="EMBL" id="MU118298">
    <property type="protein sequence ID" value="KAF9643020.1"/>
    <property type="molecule type" value="Genomic_DNA"/>
</dbReference>
<comment type="caution">
    <text evidence="1">The sequence shown here is derived from an EMBL/GenBank/DDBJ whole genome shotgun (WGS) entry which is preliminary data.</text>
</comment>
<gene>
    <name evidence="1" type="ORF">BDM02DRAFT_3192309</name>
</gene>
<reference evidence="1" key="1">
    <citation type="submission" date="2019-10" db="EMBL/GenBank/DDBJ databases">
        <authorList>
            <consortium name="DOE Joint Genome Institute"/>
            <person name="Kuo A."/>
            <person name="Miyauchi S."/>
            <person name="Kiss E."/>
            <person name="Drula E."/>
            <person name="Kohler A."/>
            <person name="Sanchez-Garcia M."/>
            <person name="Andreopoulos B."/>
            <person name="Barry K.W."/>
            <person name="Bonito G."/>
            <person name="Buee M."/>
            <person name="Carver A."/>
            <person name="Chen C."/>
            <person name="Cichocki N."/>
            <person name="Clum A."/>
            <person name="Culley D."/>
            <person name="Crous P.W."/>
            <person name="Fauchery L."/>
            <person name="Girlanda M."/>
            <person name="Hayes R."/>
            <person name="Keri Z."/>
            <person name="Labutti K."/>
            <person name="Lipzen A."/>
            <person name="Lombard V."/>
            <person name="Magnuson J."/>
            <person name="Maillard F."/>
            <person name="Morin E."/>
            <person name="Murat C."/>
            <person name="Nolan M."/>
            <person name="Ohm R."/>
            <person name="Pangilinan J."/>
            <person name="Pereira M."/>
            <person name="Perotto S."/>
            <person name="Peter M."/>
            <person name="Riley R."/>
            <person name="Sitrit Y."/>
            <person name="Stielow B."/>
            <person name="Szollosi G."/>
            <person name="Zifcakova L."/>
            <person name="Stursova M."/>
            <person name="Spatafora J.W."/>
            <person name="Tedersoo L."/>
            <person name="Vaario L.-M."/>
            <person name="Yamada A."/>
            <person name="Yan M."/>
            <person name="Wang P."/>
            <person name="Xu J."/>
            <person name="Bruns T."/>
            <person name="Baldrian P."/>
            <person name="Vilgalys R."/>
            <person name="Henrissat B."/>
            <person name="Grigoriev I.V."/>
            <person name="Hibbett D."/>
            <person name="Nagy L.G."/>
            <person name="Martin F.M."/>
        </authorList>
    </citation>
    <scope>NUCLEOTIDE SEQUENCE</scope>
    <source>
        <strain evidence="1">P2</strain>
    </source>
</reference>
<sequence>MQGVVPSFVLSLFSMYKDQDMDLPGLLPGDVPTEYGTAECCCGQRARIVVEEEPEEVEAEKSIEVESSIKVEELESVRIEPAEPADEVESVISPPSEVPMISDEVNPEEILLPSSRSPASTLSSLSGGWDT</sequence>
<name>A0ACB6Z0U7_THEGA</name>
<proteinExistence type="predicted"/>
<protein>
    <submittedName>
        <fullName evidence="1">Uncharacterized protein</fullName>
    </submittedName>
</protein>
<keyword evidence="2" id="KW-1185">Reference proteome</keyword>
<evidence type="ECO:0000313" key="2">
    <source>
        <dbReference type="Proteomes" id="UP000886501"/>
    </source>
</evidence>
<reference evidence="1" key="2">
    <citation type="journal article" date="2020" name="Nat. Commun.">
        <title>Large-scale genome sequencing of mycorrhizal fungi provides insights into the early evolution of symbiotic traits.</title>
        <authorList>
            <person name="Miyauchi S."/>
            <person name="Kiss E."/>
            <person name="Kuo A."/>
            <person name="Drula E."/>
            <person name="Kohler A."/>
            <person name="Sanchez-Garcia M."/>
            <person name="Morin E."/>
            <person name="Andreopoulos B."/>
            <person name="Barry K.W."/>
            <person name="Bonito G."/>
            <person name="Buee M."/>
            <person name="Carver A."/>
            <person name="Chen C."/>
            <person name="Cichocki N."/>
            <person name="Clum A."/>
            <person name="Culley D."/>
            <person name="Crous P.W."/>
            <person name="Fauchery L."/>
            <person name="Girlanda M."/>
            <person name="Hayes R.D."/>
            <person name="Keri Z."/>
            <person name="LaButti K."/>
            <person name="Lipzen A."/>
            <person name="Lombard V."/>
            <person name="Magnuson J."/>
            <person name="Maillard F."/>
            <person name="Murat C."/>
            <person name="Nolan M."/>
            <person name="Ohm R.A."/>
            <person name="Pangilinan J."/>
            <person name="Pereira M.F."/>
            <person name="Perotto S."/>
            <person name="Peter M."/>
            <person name="Pfister S."/>
            <person name="Riley R."/>
            <person name="Sitrit Y."/>
            <person name="Stielow J.B."/>
            <person name="Szollosi G."/>
            <person name="Zifcakova L."/>
            <person name="Stursova M."/>
            <person name="Spatafora J.W."/>
            <person name="Tedersoo L."/>
            <person name="Vaario L.M."/>
            <person name="Yamada A."/>
            <person name="Yan M."/>
            <person name="Wang P."/>
            <person name="Xu J."/>
            <person name="Bruns T."/>
            <person name="Baldrian P."/>
            <person name="Vilgalys R."/>
            <person name="Dunand C."/>
            <person name="Henrissat B."/>
            <person name="Grigoriev I.V."/>
            <person name="Hibbett D."/>
            <person name="Nagy L.G."/>
            <person name="Martin F.M."/>
        </authorList>
    </citation>
    <scope>NUCLEOTIDE SEQUENCE</scope>
    <source>
        <strain evidence="1">P2</strain>
    </source>
</reference>
<dbReference type="Proteomes" id="UP000886501">
    <property type="component" value="Unassembled WGS sequence"/>
</dbReference>
<accession>A0ACB6Z0U7</accession>